<dbReference type="Proteomes" id="UP000319160">
    <property type="component" value="Unassembled WGS sequence"/>
</dbReference>
<feature type="region of interest" description="Disordered" evidence="1">
    <location>
        <begin position="164"/>
        <end position="204"/>
    </location>
</feature>
<sequence>MSRDGSSVVVVDTVGSLLAIIANSIQDALRILMFADKRTWGSPEFEQLRLLEETLDEAKRDFQELPALVNGRFYYENDRKPDSLDELRELCTRFQEHSQNFKYWVRTGGSIEPEWAAETRWLRRELHRAQCRAARRIHDDLEGSSSRPRCLGALIVHRSQKRLHSHLSQPQYNPSRPQRQQQQQRQHSQRDIPPITTASTPQSTLQNGEIVACNTTGKFQRLGPENRDIAFACDFCDGFLVWEDLRSMPSTRQHISASSTSMHENWAATGFSHPRSSSNPSTNGPSAEPGSDVELEDRSHKPSFQTTITARELDTETDTELRGEEKTIIFPPVAIANHLPPDPGEWQAPLLCPLCDEYYYEEQGDGDMDRMRYTQDEHGFESVAALQEHFEWTHGSLIPGLANVTSKTSSCEVM</sequence>
<dbReference type="STRING" id="2512241.A0A553I7Q8"/>
<feature type="compositionally biased region" description="Polar residues" evidence="1">
    <location>
        <begin position="274"/>
        <end position="285"/>
    </location>
</feature>
<dbReference type="EMBL" id="VFLP01000012">
    <property type="protein sequence ID" value="TRX96235.1"/>
    <property type="molecule type" value="Genomic_DNA"/>
</dbReference>
<protein>
    <submittedName>
        <fullName evidence="2">Uncharacterized protein</fullName>
    </submittedName>
</protein>
<dbReference type="OrthoDB" id="5221663at2759"/>
<keyword evidence="3" id="KW-1185">Reference proteome</keyword>
<feature type="compositionally biased region" description="Low complexity" evidence="1">
    <location>
        <begin position="168"/>
        <end position="186"/>
    </location>
</feature>
<organism evidence="2 3">
    <name type="scientific">Xylaria flabelliformis</name>
    <dbReference type="NCBI Taxonomy" id="2512241"/>
    <lineage>
        <taxon>Eukaryota</taxon>
        <taxon>Fungi</taxon>
        <taxon>Dikarya</taxon>
        <taxon>Ascomycota</taxon>
        <taxon>Pezizomycotina</taxon>
        <taxon>Sordariomycetes</taxon>
        <taxon>Xylariomycetidae</taxon>
        <taxon>Xylariales</taxon>
        <taxon>Xylariaceae</taxon>
        <taxon>Xylaria</taxon>
    </lineage>
</organism>
<gene>
    <name evidence="2" type="ORF">FHL15_002959</name>
</gene>
<reference evidence="3" key="1">
    <citation type="submission" date="2019-06" db="EMBL/GenBank/DDBJ databases">
        <title>Draft genome sequence of the griseofulvin-producing fungus Xylaria cubensis strain G536.</title>
        <authorList>
            <person name="Mead M.E."/>
            <person name="Raja H.A."/>
            <person name="Steenwyk J.L."/>
            <person name="Knowles S.L."/>
            <person name="Oberlies N.H."/>
            <person name="Rokas A."/>
        </authorList>
    </citation>
    <scope>NUCLEOTIDE SEQUENCE [LARGE SCALE GENOMIC DNA]</scope>
    <source>
        <strain evidence="3">G536</strain>
    </source>
</reference>
<comment type="caution">
    <text evidence="2">The sequence shown here is derived from an EMBL/GenBank/DDBJ whole genome shotgun (WGS) entry which is preliminary data.</text>
</comment>
<accession>A0A553I7Q8</accession>
<name>A0A553I7Q8_9PEZI</name>
<evidence type="ECO:0000313" key="2">
    <source>
        <dbReference type="EMBL" id="TRX96235.1"/>
    </source>
</evidence>
<dbReference type="AlphaFoldDB" id="A0A553I7Q8"/>
<proteinExistence type="predicted"/>
<feature type="compositionally biased region" description="Basic and acidic residues" evidence="1">
    <location>
        <begin position="311"/>
        <end position="321"/>
    </location>
</feature>
<feature type="region of interest" description="Disordered" evidence="1">
    <location>
        <begin position="268"/>
        <end position="321"/>
    </location>
</feature>
<evidence type="ECO:0000313" key="3">
    <source>
        <dbReference type="Proteomes" id="UP000319160"/>
    </source>
</evidence>
<evidence type="ECO:0000256" key="1">
    <source>
        <dbReference type="SAM" id="MobiDB-lite"/>
    </source>
</evidence>